<dbReference type="Pfam" id="PF13487">
    <property type="entry name" value="HD_5"/>
    <property type="match status" value="1"/>
</dbReference>
<dbReference type="InterPro" id="IPR037522">
    <property type="entry name" value="HD_GYP_dom"/>
</dbReference>
<dbReference type="InterPro" id="IPR003607">
    <property type="entry name" value="HD/PDEase_dom"/>
</dbReference>
<evidence type="ECO:0000259" key="1">
    <source>
        <dbReference type="PROSITE" id="PS51832"/>
    </source>
</evidence>
<sequence>MYVKVENLKEGDILLDDVIGKSPVPLMEKETTLTNWHIKILEAFLVNEVAIVEGQLSEVVVKTETSEEKKSNKITPIPSQRTDFFQHYLQSVEEHKKEFQKWQAGGGVDIVKIREMILPLLDKAIDNPDVFWKILNYVEKGNYISHHSISTGLLSGMIAMQLDYEKGMVVQSALAGTLADCGMARINPRILLKETSLTAGERKEVDNHPFLSYKMVKDIKLLKQEAKLAVFQHHERLDGSGYVNGVKAEKLLLISRIVALADVFHAMTAERPYRDRQLIFKVLEMFRQDFFGQFDLSAVKALTNLFTKLPSGTTVQLSDGQIATILFMKQQHPTRPLLQLQKDDTILDLEKRRDLYIEKIL</sequence>
<dbReference type="EMBL" id="MAYT01000002">
    <property type="protein sequence ID" value="OCA92030.1"/>
    <property type="molecule type" value="Genomic_DNA"/>
</dbReference>
<dbReference type="CDD" id="cd00077">
    <property type="entry name" value="HDc"/>
    <property type="match status" value="1"/>
</dbReference>
<comment type="caution">
    <text evidence="2">The sequence shown here is derived from an EMBL/GenBank/DDBJ whole genome shotgun (WGS) entry which is preliminary data.</text>
</comment>
<organism evidence="2 3">
    <name type="scientific">Pseudobacillus wudalianchiensis</name>
    <dbReference type="NCBI Taxonomy" id="1743143"/>
    <lineage>
        <taxon>Bacteria</taxon>
        <taxon>Bacillati</taxon>
        <taxon>Bacillota</taxon>
        <taxon>Bacilli</taxon>
        <taxon>Bacillales</taxon>
        <taxon>Bacillaceae</taxon>
        <taxon>Pseudobacillus</taxon>
    </lineage>
</organism>
<dbReference type="Gene3D" id="1.10.3210.10">
    <property type="entry name" value="Hypothetical protein af1432"/>
    <property type="match status" value="1"/>
</dbReference>
<evidence type="ECO:0000313" key="2">
    <source>
        <dbReference type="EMBL" id="OCA92030.1"/>
    </source>
</evidence>
<keyword evidence="3" id="KW-1185">Reference proteome</keyword>
<name>A0A1B9B7E3_9BACI</name>
<dbReference type="AlphaFoldDB" id="A0A1B9B7E3"/>
<dbReference type="Proteomes" id="UP000092578">
    <property type="component" value="Unassembled WGS sequence"/>
</dbReference>
<dbReference type="PANTHER" id="PTHR43155:SF2">
    <property type="entry name" value="CYCLIC DI-GMP PHOSPHODIESTERASE PA4108"/>
    <property type="match status" value="1"/>
</dbReference>
<dbReference type="SUPFAM" id="SSF109604">
    <property type="entry name" value="HD-domain/PDEase-like"/>
    <property type="match status" value="1"/>
</dbReference>
<gene>
    <name evidence="2" type="ORF">A8F95_17910</name>
</gene>
<protein>
    <recommendedName>
        <fullName evidence="1">HD-GYP domain-containing protein</fullName>
    </recommendedName>
</protein>
<dbReference type="PANTHER" id="PTHR43155">
    <property type="entry name" value="CYCLIC DI-GMP PHOSPHODIESTERASE PA4108-RELATED"/>
    <property type="match status" value="1"/>
</dbReference>
<dbReference type="SMART" id="SM00471">
    <property type="entry name" value="HDc"/>
    <property type="match status" value="1"/>
</dbReference>
<proteinExistence type="predicted"/>
<feature type="domain" description="HD-GYP" evidence="1">
    <location>
        <begin position="122"/>
        <end position="318"/>
    </location>
</feature>
<accession>A0A1B9B7E3</accession>
<evidence type="ECO:0000313" key="3">
    <source>
        <dbReference type="Proteomes" id="UP000092578"/>
    </source>
</evidence>
<reference evidence="3" key="1">
    <citation type="submission" date="2016-05" db="EMBL/GenBank/DDBJ databases">
        <authorList>
            <person name="Liu B."/>
            <person name="Wang J."/>
            <person name="Zhu Y."/>
            <person name="Liu G."/>
            <person name="Chen Q."/>
            <person name="Chen Z."/>
            <person name="Lan J."/>
            <person name="Che J."/>
            <person name="Ge C."/>
            <person name="Shi H."/>
            <person name="Pan Z."/>
            <person name="Liu X."/>
        </authorList>
    </citation>
    <scope>NUCLEOTIDE SEQUENCE [LARGE SCALE GENOMIC DNA]</scope>
    <source>
        <strain evidence="3">FJAT-27215</strain>
    </source>
</reference>
<dbReference type="PROSITE" id="PS51832">
    <property type="entry name" value="HD_GYP"/>
    <property type="match status" value="1"/>
</dbReference>